<feature type="region of interest" description="Disordered" evidence="1">
    <location>
        <begin position="64"/>
        <end position="103"/>
    </location>
</feature>
<name>A0A1J1J0Y6_9DIPT</name>
<gene>
    <name evidence="2" type="ORF">CLUMA_CG018878</name>
</gene>
<dbReference type="AlphaFoldDB" id="A0A1J1J0Y6"/>
<feature type="compositionally biased region" description="Low complexity" evidence="1">
    <location>
        <begin position="68"/>
        <end position="80"/>
    </location>
</feature>
<dbReference type="Proteomes" id="UP000183832">
    <property type="component" value="Unassembled WGS sequence"/>
</dbReference>
<feature type="region of interest" description="Disordered" evidence="1">
    <location>
        <begin position="1"/>
        <end position="39"/>
    </location>
</feature>
<evidence type="ECO:0000256" key="1">
    <source>
        <dbReference type="SAM" id="MobiDB-lite"/>
    </source>
</evidence>
<evidence type="ECO:0000313" key="3">
    <source>
        <dbReference type="Proteomes" id="UP000183832"/>
    </source>
</evidence>
<evidence type="ECO:0000313" key="2">
    <source>
        <dbReference type="EMBL" id="CRL06000.1"/>
    </source>
</evidence>
<organism evidence="2 3">
    <name type="scientific">Clunio marinus</name>
    <dbReference type="NCBI Taxonomy" id="568069"/>
    <lineage>
        <taxon>Eukaryota</taxon>
        <taxon>Metazoa</taxon>
        <taxon>Ecdysozoa</taxon>
        <taxon>Arthropoda</taxon>
        <taxon>Hexapoda</taxon>
        <taxon>Insecta</taxon>
        <taxon>Pterygota</taxon>
        <taxon>Neoptera</taxon>
        <taxon>Endopterygota</taxon>
        <taxon>Diptera</taxon>
        <taxon>Nematocera</taxon>
        <taxon>Chironomoidea</taxon>
        <taxon>Chironomidae</taxon>
        <taxon>Clunio</taxon>
    </lineage>
</organism>
<sequence length="146" mass="16535">MSNVFPLPKYKRESRNLTPLKENVEDVKTPTQSSSKKYAHVQPKVNSFWSPGDMHRAGVKKFFERKASPSTSASNSASSSFTGSPEIDEKKDQKNKRRSFQYQISGPDFTAKLNELKKGVITKTSTRENLRELGELTSYTPESEKK</sequence>
<dbReference type="EMBL" id="CVRI01000066">
    <property type="protein sequence ID" value="CRL06000.1"/>
    <property type="molecule type" value="Genomic_DNA"/>
</dbReference>
<accession>A0A1J1J0Y6</accession>
<keyword evidence="3" id="KW-1185">Reference proteome</keyword>
<reference evidence="2 3" key="1">
    <citation type="submission" date="2015-04" db="EMBL/GenBank/DDBJ databases">
        <authorList>
            <person name="Syromyatnikov M.Y."/>
            <person name="Popov V.N."/>
        </authorList>
    </citation>
    <scope>NUCLEOTIDE SEQUENCE [LARGE SCALE GENOMIC DNA]</scope>
</reference>
<protein>
    <submittedName>
        <fullName evidence="2">CLUMA_CG018878, isoform A</fullName>
    </submittedName>
</protein>
<proteinExistence type="predicted"/>